<evidence type="ECO:0000313" key="8">
    <source>
        <dbReference type="Proteomes" id="UP000248482"/>
    </source>
</evidence>
<evidence type="ECO:0000256" key="3">
    <source>
        <dbReference type="ARBA" id="ARBA00010413"/>
    </source>
</evidence>
<dbReference type="STRING" id="391180.A0A2Y9J848"/>
<dbReference type="GO" id="GO:0016020">
    <property type="term" value="C:membrane"/>
    <property type="evidence" value="ECO:0007669"/>
    <property type="project" value="UniProtKB-SubCell"/>
</dbReference>
<dbReference type="Proteomes" id="UP000248482">
    <property type="component" value="Unplaced"/>
</dbReference>
<comment type="cofactor">
    <cofactor evidence="1">
        <name>Mn(2+)</name>
        <dbReference type="ChEBI" id="CHEBI:29035"/>
    </cofactor>
</comment>
<name>A0A2Y9J848_ENHLU</name>
<dbReference type="Pfam" id="PF03414">
    <property type="entry name" value="Glyco_transf_6"/>
    <property type="match status" value="1"/>
</dbReference>
<accession>A0A2Y9J848</accession>
<dbReference type="GO" id="GO:0016758">
    <property type="term" value="F:hexosyltransferase activity"/>
    <property type="evidence" value="ECO:0007669"/>
    <property type="project" value="InterPro"/>
</dbReference>
<dbReference type="SUPFAM" id="SSF53448">
    <property type="entry name" value="Nucleotide-diphospho-sugar transferases"/>
    <property type="match status" value="1"/>
</dbReference>
<evidence type="ECO:0000313" key="9">
    <source>
        <dbReference type="RefSeq" id="XP_022357148.1"/>
    </source>
</evidence>
<keyword evidence="6" id="KW-0735">Signal-anchor</keyword>
<protein>
    <submittedName>
        <fullName evidence="9">Histo-blood group ABO system transferase</fullName>
    </submittedName>
</protein>
<dbReference type="GO" id="GO:0005975">
    <property type="term" value="P:carbohydrate metabolic process"/>
    <property type="evidence" value="ECO:0007669"/>
    <property type="project" value="InterPro"/>
</dbReference>
<evidence type="ECO:0000256" key="2">
    <source>
        <dbReference type="ARBA" id="ARBA00004606"/>
    </source>
</evidence>
<evidence type="ECO:0000256" key="1">
    <source>
        <dbReference type="ARBA" id="ARBA00001936"/>
    </source>
</evidence>
<evidence type="ECO:0000256" key="7">
    <source>
        <dbReference type="PIRSR" id="PIRSR605076-2"/>
    </source>
</evidence>
<dbReference type="KEGG" id="elk:111146062"/>
<organism evidence="8 9">
    <name type="scientific">Enhydra lutris kenyoni</name>
    <name type="common">northern sea otter</name>
    <dbReference type="NCBI Taxonomy" id="391180"/>
    <lineage>
        <taxon>Eukaryota</taxon>
        <taxon>Metazoa</taxon>
        <taxon>Chordata</taxon>
        <taxon>Craniata</taxon>
        <taxon>Vertebrata</taxon>
        <taxon>Euteleostomi</taxon>
        <taxon>Mammalia</taxon>
        <taxon>Eutheria</taxon>
        <taxon>Laurasiatheria</taxon>
        <taxon>Carnivora</taxon>
        <taxon>Caniformia</taxon>
        <taxon>Musteloidea</taxon>
        <taxon>Mustelidae</taxon>
        <taxon>Lutrinae</taxon>
        <taxon>Enhydra</taxon>
    </lineage>
</organism>
<dbReference type="InterPro" id="IPR029044">
    <property type="entry name" value="Nucleotide-diphossugar_trans"/>
</dbReference>
<evidence type="ECO:0000256" key="6">
    <source>
        <dbReference type="ARBA" id="ARBA00022968"/>
    </source>
</evidence>
<comment type="similarity">
    <text evidence="3">Belongs to the glycosyltransferase 6 family.</text>
</comment>
<dbReference type="Gene3D" id="3.90.550.10">
    <property type="entry name" value="Spore Coat Polysaccharide Biosynthesis Protein SpsA, Chain A"/>
    <property type="match status" value="1"/>
</dbReference>
<dbReference type="OrthoDB" id="8948753at2759"/>
<dbReference type="InterPro" id="IPR005076">
    <property type="entry name" value="Glyco_trans_6"/>
</dbReference>
<comment type="subcellular location">
    <subcellularLocation>
        <location evidence="2">Membrane</location>
        <topology evidence="2">Single-pass type II membrane protein</topology>
    </subcellularLocation>
</comment>
<keyword evidence="5 9" id="KW-0808">Transferase</keyword>
<feature type="binding site" evidence="7">
    <location>
        <begin position="120"/>
        <end position="122"/>
    </location>
    <ligand>
        <name>UDP-N-acetyl-alpha-D-galactosamine</name>
        <dbReference type="ChEBI" id="CHEBI:67138"/>
    </ligand>
</feature>
<gene>
    <name evidence="9" type="primary">LOC111146062</name>
</gene>
<evidence type="ECO:0000256" key="5">
    <source>
        <dbReference type="ARBA" id="ARBA00022679"/>
    </source>
</evidence>
<keyword evidence="8" id="KW-1185">Reference proteome</keyword>
<dbReference type="RefSeq" id="XP_022357148.1">
    <property type="nucleotide sequence ID" value="XM_022501440.1"/>
</dbReference>
<dbReference type="GeneID" id="111146062"/>
<dbReference type="AlphaFoldDB" id="A0A2Y9J848"/>
<keyword evidence="6" id="KW-0812">Transmembrane</keyword>
<sequence>MRPGVSAAAGQPQLGRVCGTHGAAACGVGSSWKDPEAWSPASALQPHWAPPSYKASSHCVVFRMLYPQPKVLTPSCLVQEERCPCPDPVAAPVIWKGSPDTDILNEQFRPQNATIRLMVFAIKKTSVHTGEPL</sequence>
<keyword evidence="4" id="KW-0328">Glycosyltransferase</keyword>
<evidence type="ECO:0000256" key="4">
    <source>
        <dbReference type="ARBA" id="ARBA00022676"/>
    </source>
</evidence>
<reference evidence="9" key="1">
    <citation type="submission" date="2025-08" db="UniProtKB">
        <authorList>
            <consortium name="RefSeq"/>
        </authorList>
    </citation>
    <scope>IDENTIFICATION</scope>
    <source>
        <tissue evidence="9">Blood</tissue>
    </source>
</reference>
<proteinExistence type="inferred from homology"/>